<dbReference type="AlphaFoldDB" id="A0A9P9BPA6"/>
<dbReference type="FunFam" id="3.20.20.80:FF:000076">
    <property type="entry name" value="Mannan endo-1,4-beta-mannosidase A"/>
    <property type="match status" value="1"/>
</dbReference>
<proteinExistence type="inferred from homology"/>
<comment type="subcellular location">
    <subcellularLocation>
        <location evidence="2">Secreted</location>
    </subcellularLocation>
</comment>
<comment type="catalytic activity">
    <reaction evidence="1">
        <text>Random hydrolysis of (1-&gt;4)-beta-D-mannosidic linkages in mannans, galactomannans and glucomannans.</text>
        <dbReference type="EC" id="3.2.1.78"/>
    </reaction>
</comment>
<accession>A0A9P9BPA6</accession>
<evidence type="ECO:0000256" key="11">
    <source>
        <dbReference type="SAM" id="MobiDB-lite"/>
    </source>
</evidence>
<keyword evidence="8" id="KW-0326">Glycosidase</keyword>
<dbReference type="GO" id="GO:0046355">
    <property type="term" value="P:mannan catabolic process"/>
    <property type="evidence" value="ECO:0007669"/>
    <property type="project" value="UniProtKB-ARBA"/>
</dbReference>
<dbReference type="SUPFAM" id="SSF51445">
    <property type="entry name" value="(Trans)glycosidases"/>
    <property type="match status" value="1"/>
</dbReference>
<evidence type="ECO:0000259" key="13">
    <source>
        <dbReference type="Pfam" id="PF26410"/>
    </source>
</evidence>
<evidence type="ECO:0000256" key="1">
    <source>
        <dbReference type="ARBA" id="ARBA00001678"/>
    </source>
</evidence>
<dbReference type="InterPro" id="IPR017853">
    <property type="entry name" value="GH"/>
</dbReference>
<dbReference type="RefSeq" id="XP_046011340.1">
    <property type="nucleotide sequence ID" value="XM_046148151.1"/>
</dbReference>
<dbReference type="InterPro" id="IPR045053">
    <property type="entry name" value="MAN-like"/>
</dbReference>
<evidence type="ECO:0000313" key="15">
    <source>
        <dbReference type="Proteomes" id="UP000756346"/>
    </source>
</evidence>
<dbReference type="PANTHER" id="PTHR31451:SF21">
    <property type="entry name" value="MANNAN ENDO-1,4-BETA-MANNOSIDASE C"/>
    <property type="match status" value="1"/>
</dbReference>
<dbReference type="GO" id="GO:0016985">
    <property type="term" value="F:mannan endo-1,4-beta-mannosidase activity"/>
    <property type="evidence" value="ECO:0007669"/>
    <property type="project" value="UniProtKB-EC"/>
</dbReference>
<name>A0A9P9BPA6_9PEZI</name>
<dbReference type="EC" id="3.2.1.78" evidence="4"/>
<keyword evidence="15" id="KW-1185">Reference proteome</keyword>
<organism evidence="14 15">
    <name type="scientific">Microdochium trichocladiopsis</name>
    <dbReference type="NCBI Taxonomy" id="1682393"/>
    <lineage>
        <taxon>Eukaryota</taxon>
        <taxon>Fungi</taxon>
        <taxon>Dikarya</taxon>
        <taxon>Ascomycota</taxon>
        <taxon>Pezizomycotina</taxon>
        <taxon>Sordariomycetes</taxon>
        <taxon>Xylariomycetidae</taxon>
        <taxon>Xylariales</taxon>
        <taxon>Microdochiaceae</taxon>
        <taxon>Microdochium</taxon>
    </lineage>
</organism>
<keyword evidence="7" id="KW-0378">Hydrolase</keyword>
<keyword evidence="6 12" id="KW-0732">Signal</keyword>
<evidence type="ECO:0000256" key="5">
    <source>
        <dbReference type="ARBA" id="ARBA00022525"/>
    </source>
</evidence>
<dbReference type="EMBL" id="JAGTJQ010000006">
    <property type="protein sequence ID" value="KAH7029052.1"/>
    <property type="molecule type" value="Genomic_DNA"/>
</dbReference>
<evidence type="ECO:0000256" key="12">
    <source>
        <dbReference type="SAM" id="SignalP"/>
    </source>
</evidence>
<keyword evidence="5" id="KW-0964">Secreted</keyword>
<protein>
    <recommendedName>
        <fullName evidence="9">Mannan endo-1,4-beta-mannosidase A</fullName>
        <ecNumber evidence="4">3.2.1.78</ecNumber>
    </recommendedName>
    <alternativeName>
        <fullName evidence="10">Endo-beta-1,4-mannanase A</fullName>
    </alternativeName>
</protein>
<comment type="similarity">
    <text evidence="3">Belongs to the glycosyl hydrolase 5 (cellulase A) family.</text>
</comment>
<comment type="caution">
    <text evidence="14">The sequence shown here is derived from an EMBL/GenBank/DDBJ whole genome shotgun (WGS) entry which is preliminary data.</text>
</comment>
<feature type="chain" id="PRO_5040501385" description="Mannan endo-1,4-beta-mannosidase A" evidence="12">
    <location>
        <begin position="22"/>
        <end position="420"/>
    </location>
</feature>
<reference evidence="14" key="1">
    <citation type="journal article" date="2021" name="Nat. Commun.">
        <title>Genetic determinants of endophytism in the Arabidopsis root mycobiome.</title>
        <authorList>
            <person name="Mesny F."/>
            <person name="Miyauchi S."/>
            <person name="Thiergart T."/>
            <person name="Pickel B."/>
            <person name="Atanasova L."/>
            <person name="Karlsson M."/>
            <person name="Huettel B."/>
            <person name="Barry K.W."/>
            <person name="Haridas S."/>
            <person name="Chen C."/>
            <person name="Bauer D."/>
            <person name="Andreopoulos W."/>
            <person name="Pangilinan J."/>
            <person name="LaButti K."/>
            <person name="Riley R."/>
            <person name="Lipzen A."/>
            <person name="Clum A."/>
            <person name="Drula E."/>
            <person name="Henrissat B."/>
            <person name="Kohler A."/>
            <person name="Grigoriev I.V."/>
            <person name="Martin F.M."/>
            <person name="Hacquard S."/>
        </authorList>
    </citation>
    <scope>NUCLEOTIDE SEQUENCE</scope>
    <source>
        <strain evidence="14">MPI-CAGE-CH-0230</strain>
    </source>
</reference>
<dbReference type="PANTHER" id="PTHR31451">
    <property type="match status" value="1"/>
</dbReference>
<feature type="signal peptide" evidence="12">
    <location>
        <begin position="1"/>
        <end position="21"/>
    </location>
</feature>
<gene>
    <name evidence="14" type="ORF">B0I36DRAFT_127929</name>
</gene>
<evidence type="ECO:0000256" key="8">
    <source>
        <dbReference type="ARBA" id="ARBA00023295"/>
    </source>
</evidence>
<evidence type="ECO:0000256" key="3">
    <source>
        <dbReference type="ARBA" id="ARBA00005641"/>
    </source>
</evidence>
<evidence type="ECO:0000256" key="4">
    <source>
        <dbReference type="ARBA" id="ARBA00012706"/>
    </source>
</evidence>
<dbReference type="GeneID" id="70177697"/>
<dbReference type="Pfam" id="PF26410">
    <property type="entry name" value="GH5_mannosidase"/>
    <property type="match status" value="1"/>
</dbReference>
<evidence type="ECO:0000256" key="2">
    <source>
        <dbReference type="ARBA" id="ARBA00004613"/>
    </source>
</evidence>
<evidence type="ECO:0000256" key="6">
    <source>
        <dbReference type="ARBA" id="ARBA00022729"/>
    </source>
</evidence>
<feature type="region of interest" description="Disordered" evidence="11">
    <location>
        <begin position="17"/>
        <end position="39"/>
    </location>
</feature>
<sequence length="420" mass="47249">MFSSLLCFGLLASSAVGLSSSGPSKRASTSALSQRGPPPGFVTASGTKFQLDGEDFYFAGSNAYYLPFLQNATDVDAGLAAAKAAGLSVIRTWGFNDKNRTYNPSGKPQYGAEGGGPTDIVFQWFESDGTTTIDLSGFDKVVNAAEKHGIKLLIALTNNWADYGGMDVYTTNLGFRSHDDFYREPSIKALYKNYVKTFVNRYKHSPAIFAWELANEPRCGADLIRNLWRSWSCNSALLGSWIDEMSTFVKSIDPDHMVTWGGEGAYNQRGNLDTRYNGFDGGDFDHEMTLPNIDFGVFHTYPDWWFKTISWTARWIRDHAASGRAAGKPVVHEEYGWLTPAARWSQRFWFSFKTRPQVYGEWQSIMLEEKMAGDLYWQFGYSNYSYGRNHDDGFTIYLDDQEAQQLVYQHARNVNALNVS</sequence>
<dbReference type="Gene3D" id="3.20.20.80">
    <property type="entry name" value="Glycosidases"/>
    <property type="match status" value="1"/>
</dbReference>
<evidence type="ECO:0000256" key="7">
    <source>
        <dbReference type="ARBA" id="ARBA00022801"/>
    </source>
</evidence>
<dbReference type="GO" id="GO:0005576">
    <property type="term" value="C:extracellular region"/>
    <property type="evidence" value="ECO:0007669"/>
    <property type="project" value="UniProtKB-SubCell"/>
</dbReference>
<feature type="domain" description="Glycoside hydrolase family 5" evidence="13">
    <location>
        <begin position="41"/>
        <end position="344"/>
    </location>
</feature>
<evidence type="ECO:0000256" key="9">
    <source>
        <dbReference type="ARBA" id="ARBA00068505"/>
    </source>
</evidence>
<dbReference type="InterPro" id="IPR001547">
    <property type="entry name" value="Glyco_hydro_5"/>
</dbReference>
<dbReference type="Proteomes" id="UP000756346">
    <property type="component" value="Unassembled WGS sequence"/>
</dbReference>
<evidence type="ECO:0000256" key="10">
    <source>
        <dbReference type="ARBA" id="ARBA00077212"/>
    </source>
</evidence>
<dbReference type="OrthoDB" id="406631at2759"/>
<evidence type="ECO:0000313" key="14">
    <source>
        <dbReference type="EMBL" id="KAH7029052.1"/>
    </source>
</evidence>